<evidence type="ECO:0000313" key="3">
    <source>
        <dbReference type="Proteomes" id="UP000186216"/>
    </source>
</evidence>
<gene>
    <name evidence="2" type="ORF">SAMN05421772_10738</name>
</gene>
<reference evidence="2 3" key="1">
    <citation type="submission" date="2017-01" db="EMBL/GenBank/DDBJ databases">
        <authorList>
            <person name="Varghese N."/>
            <person name="Submissions S."/>
        </authorList>
    </citation>
    <scope>NUCLEOTIDE SEQUENCE [LARGE SCALE GENOMIC DNA]</scope>
    <source>
        <strain evidence="2 3">DSM 18447</strain>
    </source>
</reference>
<proteinExistence type="predicted"/>
<protein>
    <submittedName>
        <fullName evidence="2">Uncharacterized protein</fullName>
    </submittedName>
</protein>
<dbReference type="AlphaFoldDB" id="A0AA45W4N9"/>
<organism evidence="2 3">
    <name type="scientific">Paracoccus saliphilus</name>
    <dbReference type="NCBI Taxonomy" id="405559"/>
    <lineage>
        <taxon>Bacteria</taxon>
        <taxon>Pseudomonadati</taxon>
        <taxon>Pseudomonadota</taxon>
        <taxon>Alphaproteobacteria</taxon>
        <taxon>Rhodobacterales</taxon>
        <taxon>Paracoccaceae</taxon>
        <taxon>Paracoccus</taxon>
    </lineage>
</organism>
<evidence type="ECO:0000256" key="1">
    <source>
        <dbReference type="SAM" id="MobiDB-lite"/>
    </source>
</evidence>
<comment type="caution">
    <text evidence="2">The sequence shown here is derived from an EMBL/GenBank/DDBJ whole genome shotgun (WGS) entry which is preliminary data.</text>
</comment>
<dbReference type="Proteomes" id="UP000186216">
    <property type="component" value="Unassembled WGS sequence"/>
</dbReference>
<dbReference type="EMBL" id="FTOU01000007">
    <property type="protein sequence ID" value="SIS87050.1"/>
    <property type="molecule type" value="Genomic_DNA"/>
</dbReference>
<feature type="region of interest" description="Disordered" evidence="1">
    <location>
        <begin position="22"/>
        <end position="57"/>
    </location>
</feature>
<sequence length="57" mass="5649">MPLAALPRGFVVQSAARLSGFAPTASSSSKYPGGPGAAPPAIAGRNEPGVSIQRDTL</sequence>
<evidence type="ECO:0000313" key="2">
    <source>
        <dbReference type="EMBL" id="SIS87050.1"/>
    </source>
</evidence>
<accession>A0AA45W4N9</accession>
<name>A0AA45W4N9_9RHOB</name>